<name>A0A1F8CTZ6_9BACT</name>
<protein>
    <submittedName>
        <fullName evidence="1">Uncharacterized protein</fullName>
    </submittedName>
</protein>
<accession>A0A1F8CTZ6</accession>
<sequence length="229" mass="25976">MESEMGRNLWTESGSGFNLLNVLMCEMEVPAQRAHDAWIDTKMEDLRKPDNPFRGLPPIGSKWDVPSVKRVRVCDLTLAECAELGLTYNPEDKQDVYHNWFQSYGHVCQVWPSVAGRNMLWMCSTINALSYKYGQDLSLRQLEKILEGVIDPATDEHFQMIELLNYTQHTSWSGAALTADGERYPACADLAPYSALGGRVKQIDEMGCKPAVLYILERVRKIKEAMDNP</sequence>
<evidence type="ECO:0000313" key="1">
    <source>
        <dbReference type="EMBL" id="OGM79035.1"/>
    </source>
</evidence>
<evidence type="ECO:0000313" key="2">
    <source>
        <dbReference type="Proteomes" id="UP000178999"/>
    </source>
</evidence>
<reference evidence="1 2" key="1">
    <citation type="journal article" date="2016" name="Nat. Commun.">
        <title>Thousands of microbial genomes shed light on interconnected biogeochemical processes in an aquifer system.</title>
        <authorList>
            <person name="Anantharaman K."/>
            <person name="Brown C.T."/>
            <person name="Hug L.A."/>
            <person name="Sharon I."/>
            <person name="Castelle C.J."/>
            <person name="Probst A.J."/>
            <person name="Thomas B.C."/>
            <person name="Singh A."/>
            <person name="Wilkins M.J."/>
            <person name="Karaoz U."/>
            <person name="Brodie E.L."/>
            <person name="Williams K.H."/>
            <person name="Hubbard S.S."/>
            <person name="Banfield J.F."/>
        </authorList>
    </citation>
    <scope>NUCLEOTIDE SEQUENCE [LARGE SCALE GENOMIC DNA]</scope>
</reference>
<comment type="caution">
    <text evidence="1">The sequence shown here is derived from an EMBL/GenBank/DDBJ whole genome shotgun (WGS) entry which is preliminary data.</text>
</comment>
<organism evidence="1 2">
    <name type="scientific">Candidatus Woesebacteria bacterium RIFOXYB1_FULL_38_16</name>
    <dbReference type="NCBI Taxonomy" id="1802538"/>
    <lineage>
        <taxon>Bacteria</taxon>
        <taxon>Candidatus Woeseibacteriota</taxon>
    </lineage>
</organism>
<gene>
    <name evidence="1" type="ORF">A2382_01305</name>
</gene>
<dbReference type="AlphaFoldDB" id="A0A1F8CTZ6"/>
<dbReference type="Proteomes" id="UP000178999">
    <property type="component" value="Unassembled WGS sequence"/>
</dbReference>
<proteinExistence type="predicted"/>
<dbReference type="EMBL" id="MGHY01000021">
    <property type="protein sequence ID" value="OGM79035.1"/>
    <property type="molecule type" value="Genomic_DNA"/>
</dbReference>